<organism evidence="1">
    <name type="scientific">Pararge aegeria</name>
    <name type="common">speckled wood butterfly</name>
    <dbReference type="NCBI Taxonomy" id="116150"/>
    <lineage>
        <taxon>Eukaryota</taxon>
        <taxon>Metazoa</taxon>
        <taxon>Ecdysozoa</taxon>
        <taxon>Arthropoda</taxon>
        <taxon>Hexapoda</taxon>
        <taxon>Insecta</taxon>
        <taxon>Pterygota</taxon>
        <taxon>Neoptera</taxon>
        <taxon>Endopterygota</taxon>
        <taxon>Lepidoptera</taxon>
        <taxon>Glossata</taxon>
        <taxon>Ditrysia</taxon>
        <taxon>Papilionoidea</taxon>
        <taxon>Nymphalidae</taxon>
        <taxon>Satyrinae</taxon>
        <taxon>Satyrini</taxon>
        <taxon>Parargina</taxon>
        <taxon>Pararge</taxon>
    </lineage>
</organism>
<reference evidence="1" key="2">
    <citation type="submission" date="2013-05" db="EMBL/GenBank/DDBJ databases">
        <authorList>
            <person name="Carter J.-M."/>
            <person name="Baker S.C."/>
            <person name="Pink R."/>
            <person name="Carter D.R.F."/>
            <person name="Collins A."/>
            <person name="Tomlin J."/>
            <person name="Gibbs M."/>
            <person name="Breuker C.J."/>
        </authorList>
    </citation>
    <scope>NUCLEOTIDE SEQUENCE</scope>
    <source>
        <tissue evidence="1">Ovary</tissue>
    </source>
</reference>
<proteinExistence type="predicted"/>
<accession>S4NWH1</accession>
<dbReference type="EMBL" id="GAIX01011226">
    <property type="protein sequence ID" value="JAA81334.1"/>
    <property type="molecule type" value="Transcribed_RNA"/>
</dbReference>
<feature type="non-terminal residue" evidence="1">
    <location>
        <position position="1"/>
    </location>
</feature>
<sequence length="105" mass="12026">DTLPQNLCDNCLNNISNSLHFRNQCKEAETQLLIMKTKVENDQYNGEIRMEIGSDIKHDNQSLHNSNASITLDTKIKDENIEIQAKETSHDGKKSHMKTEIMEVL</sequence>
<feature type="non-terminal residue" evidence="1">
    <location>
        <position position="105"/>
    </location>
</feature>
<name>S4NWH1_9NEOP</name>
<protein>
    <submittedName>
        <fullName evidence="1">Putative KRAB box and zinc finger domain-containing protein</fullName>
    </submittedName>
</protein>
<dbReference type="AlphaFoldDB" id="S4NWH1"/>
<evidence type="ECO:0000313" key="1">
    <source>
        <dbReference type="EMBL" id="JAA81334.1"/>
    </source>
</evidence>
<reference evidence="1" key="1">
    <citation type="journal article" date="2013" name="BMC Genomics">
        <title>Unscrambling butterfly oogenesis.</title>
        <authorList>
            <person name="Carter J.M."/>
            <person name="Baker S.C."/>
            <person name="Pink R."/>
            <person name="Carter D.R."/>
            <person name="Collins A."/>
            <person name="Tomlin J."/>
            <person name="Gibbs M."/>
            <person name="Breuker C.J."/>
        </authorList>
    </citation>
    <scope>NUCLEOTIDE SEQUENCE</scope>
    <source>
        <tissue evidence="1">Ovary</tissue>
    </source>
</reference>